<keyword evidence="4" id="KW-1185">Reference proteome</keyword>
<gene>
    <name evidence="3" type="ORF">Ctob_006892</name>
</gene>
<dbReference type="EMBL" id="JWZX01002252">
    <property type="protein sequence ID" value="KOO30287.1"/>
    <property type="molecule type" value="Genomic_DNA"/>
</dbReference>
<dbReference type="Proteomes" id="UP000037460">
    <property type="component" value="Unassembled WGS sequence"/>
</dbReference>
<reference evidence="4" key="1">
    <citation type="journal article" date="2015" name="PLoS Genet.">
        <title>Genome Sequence and Transcriptome Analyses of Chrysochromulina tobin: Metabolic Tools for Enhanced Algal Fitness in the Prominent Order Prymnesiales (Haptophyceae).</title>
        <authorList>
            <person name="Hovde B.T."/>
            <person name="Deodato C.R."/>
            <person name="Hunsperger H.M."/>
            <person name="Ryken S.A."/>
            <person name="Yost W."/>
            <person name="Jha R.K."/>
            <person name="Patterson J."/>
            <person name="Monnat R.J. Jr."/>
            <person name="Barlow S.B."/>
            <person name="Starkenburg S.R."/>
            <person name="Cattolico R.A."/>
        </authorList>
    </citation>
    <scope>NUCLEOTIDE SEQUENCE</scope>
    <source>
        <strain evidence="4">CCMP291</strain>
    </source>
</reference>
<name>A0A0M0JVA9_9EUKA</name>
<evidence type="ECO:0000256" key="1">
    <source>
        <dbReference type="SAM" id="MobiDB-lite"/>
    </source>
</evidence>
<organism evidence="3 4">
    <name type="scientific">Chrysochromulina tobinii</name>
    <dbReference type="NCBI Taxonomy" id="1460289"/>
    <lineage>
        <taxon>Eukaryota</taxon>
        <taxon>Haptista</taxon>
        <taxon>Haptophyta</taxon>
        <taxon>Prymnesiophyceae</taxon>
        <taxon>Prymnesiales</taxon>
        <taxon>Chrysochromulinaceae</taxon>
        <taxon>Chrysochromulina</taxon>
    </lineage>
</organism>
<keyword evidence="2" id="KW-0812">Transmembrane</keyword>
<evidence type="ECO:0000313" key="4">
    <source>
        <dbReference type="Proteomes" id="UP000037460"/>
    </source>
</evidence>
<proteinExistence type="predicted"/>
<keyword evidence="2" id="KW-0472">Membrane</keyword>
<protein>
    <submittedName>
        <fullName evidence="3">Uncharacterized protein</fullName>
    </submittedName>
</protein>
<sequence length="209" mass="22962">MPTSAIPAVVSLGAALMNKDPNSIFAVLSSRLGALELNQSITSDWLKLWQNQLVEKLRKLNASHVHHKDVVKGLQTETERLSLQVLELRSRFDEEGRGDVLQRVAAVEEASRNHSSNLTEAVDGLFRQLLATERRERQLRAEVDHMRLSHRIELMACMCLSLVLSSLLAVHCVTVKQQRSARRVATKAGGVGAESGSGVEDGGEYTDAA</sequence>
<feature type="transmembrane region" description="Helical" evidence="2">
    <location>
        <begin position="152"/>
        <end position="173"/>
    </location>
</feature>
<comment type="caution">
    <text evidence="3">The sequence shown here is derived from an EMBL/GenBank/DDBJ whole genome shotgun (WGS) entry which is preliminary data.</text>
</comment>
<dbReference type="AlphaFoldDB" id="A0A0M0JVA9"/>
<accession>A0A0M0JVA9</accession>
<evidence type="ECO:0000313" key="3">
    <source>
        <dbReference type="EMBL" id="KOO30287.1"/>
    </source>
</evidence>
<keyword evidence="2" id="KW-1133">Transmembrane helix</keyword>
<evidence type="ECO:0000256" key="2">
    <source>
        <dbReference type="SAM" id="Phobius"/>
    </source>
</evidence>
<feature type="region of interest" description="Disordered" evidence="1">
    <location>
        <begin position="184"/>
        <end position="209"/>
    </location>
</feature>